<dbReference type="Proteomes" id="UP000004319">
    <property type="component" value="Unassembled WGS sequence"/>
</dbReference>
<evidence type="ECO:0000313" key="1">
    <source>
        <dbReference type="EMBL" id="GAA10479.1"/>
    </source>
</evidence>
<comment type="caution">
    <text evidence="1">The sequence shown here is derived from an EMBL/GenBank/DDBJ whole genome shotgun (WGS) entry which is preliminary data.</text>
</comment>
<protein>
    <submittedName>
        <fullName evidence="1">Uncharacterized protein</fullName>
    </submittedName>
</protein>
<dbReference type="EMBL" id="BABS01000301">
    <property type="protein sequence ID" value="GAA10479.1"/>
    <property type="molecule type" value="Genomic_DNA"/>
</dbReference>
<dbReference type="AlphaFoldDB" id="F7VJD4"/>
<gene>
    <name evidence="1" type="ORF">ATPR_3483</name>
</gene>
<evidence type="ECO:0000313" key="2">
    <source>
        <dbReference type="Proteomes" id="UP000004319"/>
    </source>
</evidence>
<name>F7VJD4_9PROT</name>
<proteinExistence type="predicted"/>
<reference evidence="1 2" key="1">
    <citation type="journal article" date="2011" name="Biochem. Biophys. Res. Commun.">
        <title>Increased number of Arginine-based salt bridges contributes to the thermotolerance of thermotolerant acetic acid bacteria, Acetobacter tropicalis SKU1100.</title>
        <authorList>
            <person name="Matsutani M."/>
            <person name="Hirakawa H."/>
            <person name="Nishikura M."/>
            <person name="Soemphol W."/>
            <person name="Ali I.A.I."/>
            <person name="Yakushi T."/>
            <person name="Matsushita K."/>
        </authorList>
    </citation>
    <scope>NUCLEOTIDE SEQUENCE [LARGE SCALE GENOMIC DNA]</scope>
    <source>
        <strain evidence="1 2">NBRC 101654</strain>
    </source>
</reference>
<sequence>MAGERARMAAGLWDDVDLYTFSDRLGIGDSARLSGSV</sequence>
<organism evidence="1 2">
    <name type="scientific">Acetobacter tropicalis NBRC 101654</name>
    <dbReference type="NCBI Taxonomy" id="749388"/>
    <lineage>
        <taxon>Bacteria</taxon>
        <taxon>Pseudomonadati</taxon>
        <taxon>Pseudomonadota</taxon>
        <taxon>Alphaproteobacteria</taxon>
        <taxon>Acetobacterales</taxon>
        <taxon>Acetobacteraceae</taxon>
        <taxon>Acetobacter</taxon>
    </lineage>
</organism>
<accession>F7VJD4</accession>